<gene>
    <name evidence="4" type="ORF">O3H35_01565</name>
    <name evidence="3" type="ORF">O3H54_08145</name>
</gene>
<evidence type="ECO:0000256" key="1">
    <source>
        <dbReference type="SAM" id="MobiDB-lite"/>
    </source>
</evidence>
<sequence length="203" mass="22530">MKENSEKENSKGKAEENSAISMNSNNKVEEESTTSKSREDFLKKMDSMFPTRKSERKDKKAGNLEDKTPKGSEEQKNEVSKDQDKEHDPHAFPMLGDFISSDKWKNLKSRKSNLVLLIGIVAGALLIYAGISLMMGSVGSPERVADNVQFEDVSSFSAFLILAGALLMGGILVRRFLDKSFFKGINKEIESHNGTSSNSTEKE</sequence>
<protein>
    <submittedName>
        <fullName evidence="4">Uncharacterized protein</fullName>
    </submittedName>
</protein>
<feature type="compositionally biased region" description="Basic and acidic residues" evidence="1">
    <location>
        <begin position="36"/>
        <end position="90"/>
    </location>
</feature>
<dbReference type="EMBL" id="JAPVES010000024">
    <property type="protein sequence ID" value="MCZ3371319.1"/>
    <property type="molecule type" value="Genomic_DNA"/>
</dbReference>
<accession>A0A9E5A174</accession>
<evidence type="ECO:0000313" key="3">
    <source>
        <dbReference type="EMBL" id="MCZ3365854.1"/>
    </source>
</evidence>
<keyword evidence="2" id="KW-0472">Membrane</keyword>
<dbReference type="RefSeq" id="WP_048081697.1">
    <property type="nucleotide sequence ID" value="NZ_JAPVER010000020.1"/>
</dbReference>
<dbReference type="EMBL" id="JAPVER010000020">
    <property type="protein sequence ID" value="MCZ3365854.1"/>
    <property type="molecule type" value="Genomic_DNA"/>
</dbReference>
<comment type="caution">
    <text evidence="4">The sequence shown here is derived from an EMBL/GenBank/DDBJ whole genome shotgun (WGS) entry which is preliminary data.</text>
</comment>
<proteinExistence type="predicted"/>
<dbReference type="AlphaFoldDB" id="A0A9E5A174"/>
<keyword evidence="2" id="KW-1133">Transmembrane helix</keyword>
<reference evidence="4" key="1">
    <citation type="submission" date="2022-12" db="EMBL/GenBank/DDBJ databases">
        <title>Reclassification of two methanogenic archaea species isolated from the Kolyma lowland permafrost.</title>
        <authorList>
            <person name="Trubitsyn V.E."/>
            <person name="Rivkina E.M."/>
            <person name="Shcherbakova V.A."/>
        </authorList>
    </citation>
    <scope>NUCLEOTIDE SEQUENCE</scope>
    <source>
        <strain evidence="3">M2</strain>
        <strain evidence="4">MK4</strain>
    </source>
</reference>
<organism evidence="4">
    <name type="scientific">Methanobacterium veterum</name>
    <dbReference type="NCBI Taxonomy" id="408577"/>
    <lineage>
        <taxon>Archaea</taxon>
        <taxon>Methanobacteriati</taxon>
        <taxon>Methanobacteriota</taxon>
        <taxon>Methanomada group</taxon>
        <taxon>Methanobacteria</taxon>
        <taxon>Methanobacteriales</taxon>
        <taxon>Methanobacteriaceae</taxon>
        <taxon>Methanobacterium</taxon>
    </lineage>
</organism>
<keyword evidence="5" id="KW-1185">Reference proteome</keyword>
<feature type="compositionally biased region" description="Basic and acidic residues" evidence="1">
    <location>
        <begin position="1"/>
        <end position="16"/>
    </location>
</feature>
<name>A0A9E5A174_9EURY</name>
<feature type="region of interest" description="Disordered" evidence="1">
    <location>
        <begin position="1"/>
        <end position="92"/>
    </location>
</feature>
<evidence type="ECO:0000313" key="4">
    <source>
        <dbReference type="EMBL" id="MCZ3371319.1"/>
    </source>
</evidence>
<evidence type="ECO:0000313" key="5">
    <source>
        <dbReference type="Proteomes" id="UP001068021"/>
    </source>
</evidence>
<keyword evidence="2" id="KW-0812">Transmembrane</keyword>
<feature type="transmembrane region" description="Helical" evidence="2">
    <location>
        <begin position="114"/>
        <end position="136"/>
    </location>
</feature>
<feature type="transmembrane region" description="Helical" evidence="2">
    <location>
        <begin position="156"/>
        <end position="177"/>
    </location>
</feature>
<dbReference type="Proteomes" id="UP001068021">
    <property type="component" value="Unassembled WGS sequence"/>
</dbReference>
<evidence type="ECO:0000256" key="2">
    <source>
        <dbReference type="SAM" id="Phobius"/>
    </source>
</evidence>
<dbReference type="Proteomes" id="UP001074446">
    <property type="component" value="Unassembled WGS sequence"/>
</dbReference>